<dbReference type="STRING" id="145857.GA0070616_3895"/>
<feature type="domain" description="RNA polymerase sigma factor 70 region 4 type 2" evidence="7">
    <location>
        <begin position="145"/>
        <end position="195"/>
    </location>
</feature>
<name>A0A1C6SJC0_9ACTN</name>
<dbReference type="SUPFAM" id="SSF88659">
    <property type="entry name" value="Sigma3 and sigma4 domains of RNA polymerase sigma factors"/>
    <property type="match status" value="1"/>
</dbReference>
<dbReference type="GO" id="GO:0006352">
    <property type="term" value="P:DNA-templated transcription initiation"/>
    <property type="evidence" value="ECO:0007669"/>
    <property type="project" value="InterPro"/>
</dbReference>
<keyword evidence="9" id="KW-1185">Reference proteome</keyword>
<keyword evidence="2" id="KW-0805">Transcription regulation</keyword>
<reference evidence="8 9" key="1">
    <citation type="submission" date="2016-06" db="EMBL/GenBank/DDBJ databases">
        <authorList>
            <person name="Kjaerup R.B."/>
            <person name="Dalgaard T.S."/>
            <person name="Juul-Madsen H.R."/>
        </authorList>
    </citation>
    <scope>NUCLEOTIDE SEQUENCE [LARGE SCALE GENOMIC DNA]</scope>
    <source>
        <strain evidence="8 9">DSM 43818</strain>
    </source>
</reference>
<evidence type="ECO:0000259" key="6">
    <source>
        <dbReference type="Pfam" id="PF04542"/>
    </source>
</evidence>
<dbReference type="SUPFAM" id="SSF88946">
    <property type="entry name" value="Sigma2 domain of RNA polymerase sigma factors"/>
    <property type="match status" value="1"/>
</dbReference>
<dbReference type="GO" id="GO:0016987">
    <property type="term" value="F:sigma factor activity"/>
    <property type="evidence" value="ECO:0007669"/>
    <property type="project" value="UniProtKB-KW"/>
</dbReference>
<dbReference type="RefSeq" id="WP_091084663.1">
    <property type="nucleotide sequence ID" value="NZ_FMHT01000003.1"/>
</dbReference>
<dbReference type="OrthoDB" id="5243766at2"/>
<gene>
    <name evidence="8" type="ORF">GA0070616_3895</name>
</gene>
<dbReference type="Gene3D" id="1.10.10.10">
    <property type="entry name" value="Winged helix-like DNA-binding domain superfamily/Winged helix DNA-binding domain"/>
    <property type="match status" value="1"/>
</dbReference>
<dbReference type="InterPro" id="IPR039425">
    <property type="entry name" value="RNA_pol_sigma-70-like"/>
</dbReference>
<sequence>MPVRVTVGHAPHQASRPVTAVQEPDPPPEVELAARFRAGDELALREVYDRYGRAVFHLASSTLANRSDAEDVTQATFVAAWLGRDTFDPAKGSLIGWLLGIGRRKVIDRLRASARETRVVETVKQLPDAAPTGTNPDTVVDRLVVADELARLPADQRRMLELAFFDDLTHQQISTMTGVPLGTVKSHIRRGMQSLKRRWEVDGAAPGPRPAGLSGAR</sequence>
<accession>A0A1C6SJC0</accession>
<dbReference type="PANTHER" id="PTHR43133">
    <property type="entry name" value="RNA POLYMERASE ECF-TYPE SIGMA FACTO"/>
    <property type="match status" value="1"/>
</dbReference>
<keyword evidence="3" id="KW-0731">Sigma factor</keyword>
<dbReference type="AlphaFoldDB" id="A0A1C6SJC0"/>
<dbReference type="PANTHER" id="PTHR43133:SF62">
    <property type="entry name" value="RNA POLYMERASE SIGMA FACTOR SIGZ"/>
    <property type="match status" value="1"/>
</dbReference>
<organism evidence="8 9">
    <name type="scientific">Micromonospora nigra</name>
    <dbReference type="NCBI Taxonomy" id="145857"/>
    <lineage>
        <taxon>Bacteria</taxon>
        <taxon>Bacillati</taxon>
        <taxon>Actinomycetota</taxon>
        <taxon>Actinomycetes</taxon>
        <taxon>Micromonosporales</taxon>
        <taxon>Micromonosporaceae</taxon>
        <taxon>Micromonospora</taxon>
    </lineage>
</organism>
<dbReference type="Pfam" id="PF04542">
    <property type="entry name" value="Sigma70_r2"/>
    <property type="match status" value="1"/>
</dbReference>
<feature type="region of interest" description="Disordered" evidence="5">
    <location>
        <begin position="1"/>
        <end position="26"/>
    </location>
</feature>
<dbReference type="EMBL" id="FMHT01000003">
    <property type="protein sequence ID" value="SCL29498.1"/>
    <property type="molecule type" value="Genomic_DNA"/>
</dbReference>
<dbReference type="InterPro" id="IPR013325">
    <property type="entry name" value="RNA_pol_sigma_r2"/>
</dbReference>
<dbReference type="NCBIfam" id="TIGR02937">
    <property type="entry name" value="sigma70-ECF"/>
    <property type="match status" value="1"/>
</dbReference>
<dbReference type="InterPro" id="IPR013249">
    <property type="entry name" value="RNA_pol_sigma70_r4_t2"/>
</dbReference>
<evidence type="ECO:0000313" key="8">
    <source>
        <dbReference type="EMBL" id="SCL29498.1"/>
    </source>
</evidence>
<evidence type="ECO:0000313" key="9">
    <source>
        <dbReference type="Proteomes" id="UP000199699"/>
    </source>
</evidence>
<keyword evidence="4" id="KW-0804">Transcription</keyword>
<dbReference type="InterPro" id="IPR013324">
    <property type="entry name" value="RNA_pol_sigma_r3/r4-like"/>
</dbReference>
<evidence type="ECO:0000256" key="2">
    <source>
        <dbReference type="ARBA" id="ARBA00023015"/>
    </source>
</evidence>
<evidence type="ECO:0000256" key="1">
    <source>
        <dbReference type="ARBA" id="ARBA00010641"/>
    </source>
</evidence>
<dbReference type="InterPro" id="IPR036388">
    <property type="entry name" value="WH-like_DNA-bd_sf"/>
</dbReference>
<dbReference type="Pfam" id="PF08281">
    <property type="entry name" value="Sigma70_r4_2"/>
    <property type="match status" value="1"/>
</dbReference>
<feature type="domain" description="RNA polymerase sigma-70 region 2" evidence="6">
    <location>
        <begin position="48"/>
        <end position="115"/>
    </location>
</feature>
<evidence type="ECO:0000259" key="7">
    <source>
        <dbReference type="Pfam" id="PF08281"/>
    </source>
</evidence>
<dbReference type="GO" id="GO:0003677">
    <property type="term" value="F:DNA binding"/>
    <property type="evidence" value="ECO:0007669"/>
    <property type="project" value="InterPro"/>
</dbReference>
<dbReference type="InterPro" id="IPR014284">
    <property type="entry name" value="RNA_pol_sigma-70_dom"/>
</dbReference>
<dbReference type="Proteomes" id="UP000199699">
    <property type="component" value="Unassembled WGS sequence"/>
</dbReference>
<comment type="similarity">
    <text evidence="1">Belongs to the sigma-70 factor family. ECF subfamily.</text>
</comment>
<dbReference type="Gene3D" id="1.10.1740.10">
    <property type="match status" value="1"/>
</dbReference>
<dbReference type="InterPro" id="IPR007627">
    <property type="entry name" value="RNA_pol_sigma70_r2"/>
</dbReference>
<evidence type="ECO:0000256" key="3">
    <source>
        <dbReference type="ARBA" id="ARBA00023082"/>
    </source>
</evidence>
<protein>
    <submittedName>
        <fullName evidence="8">RNA polymerase sigma-70 factor, ECF subfamily</fullName>
    </submittedName>
</protein>
<proteinExistence type="inferred from homology"/>
<evidence type="ECO:0000256" key="4">
    <source>
        <dbReference type="ARBA" id="ARBA00023163"/>
    </source>
</evidence>
<evidence type="ECO:0000256" key="5">
    <source>
        <dbReference type="SAM" id="MobiDB-lite"/>
    </source>
</evidence>
<dbReference type="CDD" id="cd06171">
    <property type="entry name" value="Sigma70_r4"/>
    <property type="match status" value="1"/>
</dbReference>